<comment type="caution">
    <text evidence="10">The sequence shown here is derived from an EMBL/GenBank/DDBJ whole genome shotgun (WGS) entry which is preliminary data.</text>
</comment>
<evidence type="ECO:0000256" key="3">
    <source>
        <dbReference type="ARBA" id="ARBA00022741"/>
    </source>
</evidence>
<dbReference type="InterPro" id="IPR022310">
    <property type="entry name" value="NAD/GMP_synthase"/>
</dbReference>
<keyword evidence="3 6" id="KW-0547">Nucleotide-binding</keyword>
<evidence type="ECO:0000256" key="4">
    <source>
        <dbReference type="ARBA" id="ARBA00022840"/>
    </source>
</evidence>
<dbReference type="EC" id="6.3.1.5" evidence="7"/>
<evidence type="ECO:0000256" key="8">
    <source>
        <dbReference type="SAM" id="MobiDB-lite"/>
    </source>
</evidence>
<dbReference type="CDD" id="cd00553">
    <property type="entry name" value="NAD_synthase"/>
    <property type="match status" value="1"/>
</dbReference>
<dbReference type="GO" id="GO:0005524">
    <property type="term" value="F:ATP binding"/>
    <property type="evidence" value="ECO:0007669"/>
    <property type="project" value="UniProtKB-KW"/>
</dbReference>
<dbReference type="NCBIfam" id="TIGR00552">
    <property type="entry name" value="nadE"/>
    <property type="match status" value="1"/>
</dbReference>
<dbReference type="PANTHER" id="PTHR23090:SF9">
    <property type="entry name" value="GLUTAMINE-DEPENDENT NAD(+) SYNTHETASE"/>
    <property type="match status" value="1"/>
</dbReference>
<keyword evidence="4 6" id="KW-0067">ATP-binding</keyword>
<protein>
    <recommendedName>
        <fullName evidence="7">NH(3)-dependent NAD(+) synthetase</fullName>
        <ecNumber evidence="7">6.3.1.5</ecNumber>
    </recommendedName>
</protein>
<dbReference type="Proteomes" id="UP001166304">
    <property type="component" value="Unassembled WGS sequence"/>
</dbReference>
<keyword evidence="5 6" id="KW-0520">NAD</keyword>
<comment type="pathway">
    <text evidence="1">Cofactor biosynthesis; NAD(+) biosynthesis.</text>
</comment>
<dbReference type="GO" id="GO:0008795">
    <property type="term" value="F:NAD+ synthase activity"/>
    <property type="evidence" value="ECO:0007669"/>
    <property type="project" value="UniProtKB-EC"/>
</dbReference>
<feature type="domain" description="NAD/GMP synthase" evidence="9">
    <location>
        <begin position="33"/>
        <end position="275"/>
    </location>
</feature>
<name>A0AA41G3G8_9EURY</name>
<reference evidence="10" key="1">
    <citation type="submission" date="2021-06" db="EMBL/GenBank/DDBJ databases">
        <title>New haloarchaea isolates fom saline soil.</title>
        <authorList>
            <person name="Duran-Viseras A."/>
            <person name="Sanchez-Porro C.S."/>
            <person name="Ventosa A."/>
        </authorList>
    </citation>
    <scope>NUCLEOTIDE SEQUENCE</scope>
    <source>
        <strain evidence="10">JCM 18369</strain>
    </source>
</reference>
<dbReference type="RefSeq" id="WP_162414336.1">
    <property type="nucleotide sequence ID" value="NZ_JAHQXE010000004.1"/>
</dbReference>
<dbReference type="AlphaFoldDB" id="A0AA41G3G8"/>
<evidence type="ECO:0000256" key="2">
    <source>
        <dbReference type="ARBA" id="ARBA00022598"/>
    </source>
</evidence>
<evidence type="ECO:0000259" key="9">
    <source>
        <dbReference type="Pfam" id="PF02540"/>
    </source>
</evidence>
<feature type="compositionally biased region" description="Basic residues" evidence="8">
    <location>
        <begin position="1"/>
        <end position="11"/>
    </location>
</feature>
<evidence type="ECO:0000256" key="7">
    <source>
        <dbReference type="RuleBase" id="RU003812"/>
    </source>
</evidence>
<accession>A0AA41G3G8</accession>
<dbReference type="GO" id="GO:0003952">
    <property type="term" value="F:NAD+ synthase (glutamine-hydrolyzing) activity"/>
    <property type="evidence" value="ECO:0007669"/>
    <property type="project" value="InterPro"/>
</dbReference>
<comment type="similarity">
    <text evidence="6">Belongs to the NAD synthetase family.</text>
</comment>
<evidence type="ECO:0000313" key="11">
    <source>
        <dbReference type="Proteomes" id="UP001166304"/>
    </source>
</evidence>
<dbReference type="Pfam" id="PF02540">
    <property type="entry name" value="NAD_synthase"/>
    <property type="match status" value="1"/>
</dbReference>
<dbReference type="GO" id="GO:0005737">
    <property type="term" value="C:cytoplasm"/>
    <property type="evidence" value="ECO:0007669"/>
    <property type="project" value="InterPro"/>
</dbReference>
<dbReference type="InterPro" id="IPR003694">
    <property type="entry name" value="NAD_synthase"/>
</dbReference>
<evidence type="ECO:0000256" key="6">
    <source>
        <dbReference type="RuleBase" id="RU003811"/>
    </source>
</evidence>
<keyword evidence="2 6" id="KW-0436">Ligase</keyword>
<sequence>MSHAKHPRTLKLPREENGLATSKPAVRRVQELLPAFLEDTVVEAEANGLVVALDGGVETTVAAAMAVDAVGAERVTGLVVPVQLSEEAPARTAEAVASMLEIEHHRLQLQPVLAAFQSVVGETGQPTDDLVAIRNASERLRMACTYYVANTTGKLVVGTVNRTERLLGSVAKYGENGVDVDLFGDLYRTELRSVAEDMEVPSDIMDRSTTRFDYADRSDAEELGIEPTTLDSLLHFAADRQLSAAETADRVGVDPSVVRRTVRWCSQTRHKRHTPPKPSMAN</sequence>
<keyword evidence="11" id="KW-1185">Reference proteome</keyword>
<feature type="region of interest" description="Disordered" evidence="8">
    <location>
        <begin position="1"/>
        <end position="21"/>
    </location>
</feature>
<evidence type="ECO:0000256" key="5">
    <source>
        <dbReference type="ARBA" id="ARBA00023027"/>
    </source>
</evidence>
<dbReference type="GO" id="GO:0009435">
    <property type="term" value="P:NAD+ biosynthetic process"/>
    <property type="evidence" value="ECO:0007669"/>
    <property type="project" value="InterPro"/>
</dbReference>
<proteinExistence type="inferred from homology"/>
<dbReference type="PANTHER" id="PTHR23090">
    <property type="entry name" value="NH 3 /GLUTAMINE-DEPENDENT NAD + SYNTHETASE"/>
    <property type="match status" value="1"/>
</dbReference>
<dbReference type="EMBL" id="JAHQXE010000004">
    <property type="protein sequence ID" value="MBV0902759.1"/>
    <property type="molecule type" value="Genomic_DNA"/>
</dbReference>
<organism evidence="10 11">
    <name type="scientific">Haloarcula salina</name>
    <dbReference type="NCBI Taxonomy" id="1429914"/>
    <lineage>
        <taxon>Archaea</taxon>
        <taxon>Methanobacteriati</taxon>
        <taxon>Methanobacteriota</taxon>
        <taxon>Stenosarchaea group</taxon>
        <taxon>Halobacteria</taxon>
        <taxon>Halobacteriales</taxon>
        <taxon>Haloarculaceae</taxon>
        <taxon>Haloarcula</taxon>
    </lineage>
</organism>
<evidence type="ECO:0000256" key="1">
    <source>
        <dbReference type="ARBA" id="ARBA00004790"/>
    </source>
</evidence>
<dbReference type="SUPFAM" id="SSF52402">
    <property type="entry name" value="Adenine nucleotide alpha hydrolases-like"/>
    <property type="match status" value="1"/>
</dbReference>
<gene>
    <name evidence="10" type="primary">nadE</name>
    <name evidence="10" type="ORF">KTS37_13275</name>
</gene>
<dbReference type="Gene3D" id="3.40.50.620">
    <property type="entry name" value="HUPs"/>
    <property type="match status" value="1"/>
</dbReference>
<evidence type="ECO:0000313" key="10">
    <source>
        <dbReference type="EMBL" id="MBV0902759.1"/>
    </source>
</evidence>
<dbReference type="GO" id="GO:0004359">
    <property type="term" value="F:glutaminase activity"/>
    <property type="evidence" value="ECO:0007669"/>
    <property type="project" value="InterPro"/>
</dbReference>
<comment type="catalytic activity">
    <reaction evidence="7">
        <text>deamido-NAD(+) + NH4(+) + ATP = AMP + diphosphate + NAD(+) + H(+)</text>
        <dbReference type="Rhea" id="RHEA:21188"/>
        <dbReference type="ChEBI" id="CHEBI:15378"/>
        <dbReference type="ChEBI" id="CHEBI:28938"/>
        <dbReference type="ChEBI" id="CHEBI:30616"/>
        <dbReference type="ChEBI" id="CHEBI:33019"/>
        <dbReference type="ChEBI" id="CHEBI:57540"/>
        <dbReference type="ChEBI" id="CHEBI:58437"/>
        <dbReference type="ChEBI" id="CHEBI:456215"/>
        <dbReference type="EC" id="6.3.1.5"/>
    </reaction>
</comment>
<dbReference type="InterPro" id="IPR014729">
    <property type="entry name" value="Rossmann-like_a/b/a_fold"/>
</dbReference>